<proteinExistence type="predicted"/>
<accession>A0ACC0ADQ4</accession>
<name>A0ACC0ADQ4_CATRO</name>
<keyword evidence="2" id="KW-1185">Reference proteome</keyword>
<protein>
    <submittedName>
        <fullName evidence="1">Uncharacterized protein</fullName>
    </submittedName>
</protein>
<comment type="caution">
    <text evidence="1">The sequence shown here is derived from an EMBL/GenBank/DDBJ whole genome shotgun (WGS) entry which is preliminary data.</text>
</comment>
<sequence>MATSNKVAIFIIFIWFANLYPCLSWSQCSPMDPVNETRVDERDIDPMQFAENIEFMEAEWFLWGGLGYGLDVYSPNLTRGGPPPIGVQKANLDYLTRKIVIEFGYQEVGHLRVLRDTFGLIKRPLIDLSVRNWARVFDEAFGYNLNPPFNPYRDSLNYMMASYALPYLGVLGYTGANSHLYGYWSKRVLAGLHGIESGQDAVIRMYLYERAKTIVYPYNFTVGEYTIRMSMLRNRLSMCGIKDEGVFVPRELGAENRTCSNVLSANYYSITYRRTPREILRFVYLSGNESIPGGYLPKGGNGRIARELLENYPYENFY</sequence>
<dbReference type="EMBL" id="CM044706">
    <property type="protein sequence ID" value="KAI5658716.1"/>
    <property type="molecule type" value="Genomic_DNA"/>
</dbReference>
<organism evidence="1 2">
    <name type="scientific">Catharanthus roseus</name>
    <name type="common">Madagascar periwinkle</name>
    <name type="synonym">Vinca rosea</name>
    <dbReference type="NCBI Taxonomy" id="4058"/>
    <lineage>
        <taxon>Eukaryota</taxon>
        <taxon>Viridiplantae</taxon>
        <taxon>Streptophyta</taxon>
        <taxon>Embryophyta</taxon>
        <taxon>Tracheophyta</taxon>
        <taxon>Spermatophyta</taxon>
        <taxon>Magnoliopsida</taxon>
        <taxon>eudicotyledons</taxon>
        <taxon>Gunneridae</taxon>
        <taxon>Pentapetalae</taxon>
        <taxon>asterids</taxon>
        <taxon>lamiids</taxon>
        <taxon>Gentianales</taxon>
        <taxon>Apocynaceae</taxon>
        <taxon>Rauvolfioideae</taxon>
        <taxon>Vinceae</taxon>
        <taxon>Catharanthinae</taxon>
        <taxon>Catharanthus</taxon>
    </lineage>
</organism>
<dbReference type="Proteomes" id="UP001060085">
    <property type="component" value="Linkage Group LG06"/>
</dbReference>
<reference evidence="2" key="1">
    <citation type="journal article" date="2023" name="Nat. Plants">
        <title>Single-cell RNA sequencing provides a high-resolution roadmap for understanding the multicellular compartmentation of specialized metabolism.</title>
        <authorList>
            <person name="Sun S."/>
            <person name="Shen X."/>
            <person name="Li Y."/>
            <person name="Li Y."/>
            <person name="Wang S."/>
            <person name="Li R."/>
            <person name="Zhang H."/>
            <person name="Shen G."/>
            <person name="Guo B."/>
            <person name="Wei J."/>
            <person name="Xu J."/>
            <person name="St-Pierre B."/>
            <person name="Chen S."/>
            <person name="Sun C."/>
        </authorList>
    </citation>
    <scope>NUCLEOTIDE SEQUENCE [LARGE SCALE GENOMIC DNA]</scope>
</reference>
<evidence type="ECO:0000313" key="2">
    <source>
        <dbReference type="Proteomes" id="UP001060085"/>
    </source>
</evidence>
<evidence type="ECO:0000313" key="1">
    <source>
        <dbReference type="EMBL" id="KAI5658716.1"/>
    </source>
</evidence>
<gene>
    <name evidence="1" type="ORF">M9H77_27509</name>
</gene>